<dbReference type="PANTHER" id="PTHR34980">
    <property type="entry name" value="INNER MEMBRANE PROTEIN-RELATED-RELATED"/>
    <property type="match status" value="1"/>
</dbReference>
<name>A0ABW1T478_9ACTN</name>
<dbReference type="Proteomes" id="UP001596138">
    <property type="component" value="Unassembled WGS sequence"/>
</dbReference>
<protein>
    <submittedName>
        <fullName evidence="2">DUF805 domain-containing protein</fullName>
    </submittedName>
</protein>
<comment type="caution">
    <text evidence="2">The sequence shown here is derived from an EMBL/GenBank/DDBJ whole genome shotgun (WGS) entry which is preliminary data.</text>
</comment>
<gene>
    <name evidence="2" type="ORF">ACFQGU_13605</name>
</gene>
<evidence type="ECO:0000256" key="1">
    <source>
        <dbReference type="SAM" id="Phobius"/>
    </source>
</evidence>
<evidence type="ECO:0000313" key="2">
    <source>
        <dbReference type="EMBL" id="MFC6238920.1"/>
    </source>
</evidence>
<dbReference type="InterPro" id="IPR008523">
    <property type="entry name" value="DUF805"/>
</dbReference>
<proteinExistence type="predicted"/>
<evidence type="ECO:0000313" key="3">
    <source>
        <dbReference type="Proteomes" id="UP001596138"/>
    </source>
</evidence>
<reference evidence="3" key="1">
    <citation type="journal article" date="2019" name="Int. J. Syst. Evol. Microbiol.">
        <title>The Global Catalogue of Microorganisms (GCM) 10K type strain sequencing project: providing services to taxonomists for standard genome sequencing and annotation.</title>
        <authorList>
            <consortium name="The Broad Institute Genomics Platform"/>
            <consortium name="The Broad Institute Genome Sequencing Center for Infectious Disease"/>
            <person name="Wu L."/>
            <person name="Ma J."/>
        </authorList>
    </citation>
    <scope>NUCLEOTIDE SEQUENCE [LARGE SCALE GENOMIC DNA]</scope>
    <source>
        <strain evidence="3">CGMCC 4.7317</strain>
    </source>
</reference>
<accession>A0ABW1T478</accession>
<feature type="transmembrane region" description="Helical" evidence="1">
    <location>
        <begin position="58"/>
        <end position="76"/>
    </location>
</feature>
<dbReference type="RefSeq" id="WP_386767542.1">
    <property type="nucleotide sequence ID" value="NZ_JBHSTI010000008.1"/>
</dbReference>
<sequence length="123" mass="13570">MGPTQAVSSVFSKFATFSGRARRSEYWWFVAFSIVVLAIALVIDNVAGLKLEGQQIGWVYTAVALLLVIPSIAVTVRRLHDTGRSGWWWFLSLVCGIGAIILFVFCLMEGTRGENEYGPDPKA</sequence>
<keyword evidence="1" id="KW-0812">Transmembrane</keyword>
<keyword evidence="1" id="KW-1133">Transmembrane helix</keyword>
<organism evidence="2 3">
    <name type="scientific">Longivirga aurantiaca</name>
    <dbReference type="NCBI Taxonomy" id="1837743"/>
    <lineage>
        <taxon>Bacteria</taxon>
        <taxon>Bacillati</taxon>
        <taxon>Actinomycetota</taxon>
        <taxon>Actinomycetes</taxon>
        <taxon>Sporichthyales</taxon>
        <taxon>Sporichthyaceae</taxon>
        <taxon>Longivirga</taxon>
    </lineage>
</organism>
<dbReference type="Pfam" id="PF05656">
    <property type="entry name" value="DUF805"/>
    <property type="match status" value="1"/>
</dbReference>
<dbReference type="EMBL" id="JBHSTI010000008">
    <property type="protein sequence ID" value="MFC6238920.1"/>
    <property type="molecule type" value="Genomic_DNA"/>
</dbReference>
<feature type="transmembrane region" description="Helical" evidence="1">
    <location>
        <begin position="26"/>
        <end position="46"/>
    </location>
</feature>
<keyword evidence="3" id="KW-1185">Reference proteome</keyword>
<dbReference type="PANTHER" id="PTHR34980:SF2">
    <property type="entry name" value="INNER MEMBRANE PROTEIN YHAH-RELATED"/>
    <property type="match status" value="1"/>
</dbReference>
<feature type="transmembrane region" description="Helical" evidence="1">
    <location>
        <begin position="88"/>
        <end position="108"/>
    </location>
</feature>
<keyword evidence="1" id="KW-0472">Membrane</keyword>